<dbReference type="OrthoDB" id="10256179at2759"/>
<dbReference type="Gene3D" id="2.130.10.30">
    <property type="entry name" value="Regulator of chromosome condensation 1/beta-lactamase-inhibitor protein II"/>
    <property type="match status" value="2"/>
</dbReference>
<reference evidence="2 3" key="1">
    <citation type="journal article" date="2010" name="Cell">
        <title>The genome of Naegleria gruberi illuminates early eukaryotic versatility.</title>
        <authorList>
            <person name="Fritz-Laylin L.K."/>
            <person name="Prochnik S.E."/>
            <person name="Ginger M.L."/>
            <person name="Dacks J.B."/>
            <person name="Carpenter M.L."/>
            <person name="Field M.C."/>
            <person name="Kuo A."/>
            <person name="Paredez A."/>
            <person name="Chapman J."/>
            <person name="Pham J."/>
            <person name="Shu S."/>
            <person name="Neupane R."/>
            <person name="Cipriano M."/>
            <person name="Mancuso J."/>
            <person name="Tu H."/>
            <person name="Salamov A."/>
            <person name="Lindquist E."/>
            <person name="Shapiro H."/>
            <person name="Lucas S."/>
            <person name="Grigoriev I.V."/>
            <person name="Cande W.Z."/>
            <person name="Fulton C."/>
            <person name="Rokhsar D.S."/>
            <person name="Dawson S.C."/>
        </authorList>
    </citation>
    <scope>NUCLEOTIDE SEQUENCE [LARGE SCALE GENOMIC DNA]</scope>
    <source>
        <strain evidence="2 3">NEG-M</strain>
    </source>
</reference>
<dbReference type="SUPFAM" id="SSF50985">
    <property type="entry name" value="RCC1/BLIP-II"/>
    <property type="match status" value="1"/>
</dbReference>
<dbReference type="RefSeq" id="XP_002670901.1">
    <property type="nucleotide sequence ID" value="XM_002670855.1"/>
</dbReference>
<dbReference type="EMBL" id="GG738910">
    <property type="protein sequence ID" value="EFC38157.1"/>
    <property type="molecule type" value="Genomic_DNA"/>
</dbReference>
<proteinExistence type="predicted"/>
<dbReference type="AlphaFoldDB" id="D2VY87"/>
<dbReference type="VEuPathDB" id="AmoebaDB:NAEGRDRAFT_81685"/>
<dbReference type="InterPro" id="IPR009091">
    <property type="entry name" value="RCC1/BLIP-II"/>
</dbReference>
<sequence length="536" mass="60952">MEECNQSILVTQEDNILVCGSTGHGQLALFPHQMTQIKEEGIIDQQTGGLFDYIPIKLEKLLISYNEGEQIVDIVVGATFTLYLSSFSRVYYCGKVLLFDDDCSKIVNGEMPCFRWVFFFDPVRISGLEGVNGLIFVRQITCGAKHCAFLLSNNCVYVVGSNEMGQIGMGTSNPFMSFPQKLEIGGSSQPEKHQSSSSEEDSEDELEVPEPMQKKRKFQDISTQITKIKCSYDNTVLQTADGFVYASGDNEYQQISNSKEEGKIYEFRRLFFKELSLDQYKNIEEIIVMDSFMLALTNEGRLFISEGNRTFEKMGLDIDYFNTTDFPRNSIIQIFKTSYAFFVRTRTGEIFYLQQGIAKMVKSALLSYKRFIIGSGRYHVVSISTDLVDEGLYEAIGYNKFGNLGFKSNEETVKAPQAIPKVTDWIRSKCLHSYHYKLAADFFNTVVYRVRDLKRDASQRIAANLISKARIRNYVDVTISCIFESYSEIEDLDIVKKEKRVLAIEKKGSFDEGTSNEQLNHIMNLMTPGGNNDTKK</sequence>
<dbReference type="KEGG" id="ngr:NAEGRDRAFT_81685"/>
<keyword evidence="3" id="KW-1185">Reference proteome</keyword>
<accession>D2VY87</accession>
<organism evidence="3">
    <name type="scientific">Naegleria gruberi</name>
    <name type="common">Amoeba</name>
    <dbReference type="NCBI Taxonomy" id="5762"/>
    <lineage>
        <taxon>Eukaryota</taxon>
        <taxon>Discoba</taxon>
        <taxon>Heterolobosea</taxon>
        <taxon>Tetramitia</taxon>
        <taxon>Eutetramitia</taxon>
        <taxon>Vahlkampfiidae</taxon>
        <taxon>Naegleria</taxon>
    </lineage>
</organism>
<evidence type="ECO:0000313" key="2">
    <source>
        <dbReference type="EMBL" id="EFC38157.1"/>
    </source>
</evidence>
<dbReference type="GO" id="GO:0005085">
    <property type="term" value="F:guanyl-nucleotide exchange factor activity"/>
    <property type="evidence" value="ECO:0007669"/>
    <property type="project" value="TreeGrafter"/>
</dbReference>
<dbReference type="InParanoid" id="D2VY87"/>
<dbReference type="GeneID" id="8853839"/>
<dbReference type="InterPro" id="IPR051553">
    <property type="entry name" value="Ran_GTPase-activating"/>
</dbReference>
<dbReference type="Pfam" id="PF13540">
    <property type="entry name" value="RCC1_2"/>
    <property type="match status" value="1"/>
</dbReference>
<feature type="region of interest" description="Disordered" evidence="1">
    <location>
        <begin position="185"/>
        <end position="219"/>
    </location>
</feature>
<name>D2VY87_NAEGR</name>
<dbReference type="Proteomes" id="UP000006671">
    <property type="component" value="Unassembled WGS sequence"/>
</dbReference>
<dbReference type="PANTHER" id="PTHR45982:SF1">
    <property type="entry name" value="REGULATOR OF CHROMOSOME CONDENSATION"/>
    <property type="match status" value="1"/>
</dbReference>
<gene>
    <name evidence="2" type="ORF">NAEGRDRAFT_81685</name>
</gene>
<feature type="compositionally biased region" description="Acidic residues" evidence="1">
    <location>
        <begin position="198"/>
        <end position="208"/>
    </location>
</feature>
<dbReference type="PANTHER" id="PTHR45982">
    <property type="entry name" value="REGULATOR OF CHROMOSOME CONDENSATION"/>
    <property type="match status" value="1"/>
</dbReference>
<evidence type="ECO:0000256" key="1">
    <source>
        <dbReference type="SAM" id="MobiDB-lite"/>
    </source>
</evidence>
<protein>
    <submittedName>
        <fullName evidence="2">Predicted protein</fullName>
    </submittedName>
</protein>
<evidence type="ECO:0000313" key="3">
    <source>
        <dbReference type="Proteomes" id="UP000006671"/>
    </source>
</evidence>
<dbReference type="GO" id="GO:0005737">
    <property type="term" value="C:cytoplasm"/>
    <property type="evidence" value="ECO:0007669"/>
    <property type="project" value="TreeGrafter"/>
</dbReference>